<comment type="caution">
    <text evidence="1">The sequence shown here is derived from an EMBL/GenBank/DDBJ whole genome shotgun (WGS) entry which is preliminary data.</text>
</comment>
<dbReference type="OrthoDB" id="3582307at2759"/>
<evidence type="ECO:0000313" key="1">
    <source>
        <dbReference type="EMBL" id="KAF2433053.1"/>
    </source>
</evidence>
<keyword evidence="2" id="KW-1185">Reference proteome</keyword>
<protein>
    <submittedName>
        <fullName evidence="1">Uncharacterized protein</fullName>
    </submittedName>
</protein>
<sequence>MAMTSATNALLRRFHQTLGLPQQTSASWHRARIREELKERRKANTFWDQISETSDVLFSVSRAQYDGFLLRKLPPFSASRHTLPYAYMIGKFSSRCMFYRVLAMLSGAPQAHLVREVVNPSKEAKLHEVALRHGVDPAKFIRIGHRLLKVWPLLP</sequence>
<dbReference type="Proteomes" id="UP000800235">
    <property type="component" value="Unassembled WGS sequence"/>
</dbReference>
<reference evidence="1" key="1">
    <citation type="journal article" date="2020" name="Stud. Mycol.">
        <title>101 Dothideomycetes genomes: a test case for predicting lifestyles and emergence of pathogens.</title>
        <authorList>
            <person name="Haridas S."/>
            <person name="Albert R."/>
            <person name="Binder M."/>
            <person name="Bloem J."/>
            <person name="Labutti K."/>
            <person name="Salamov A."/>
            <person name="Andreopoulos B."/>
            <person name="Baker S."/>
            <person name="Barry K."/>
            <person name="Bills G."/>
            <person name="Bluhm B."/>
            <person name="Cannon C."/>
            <person name="Castanera R."/>
            <person name="Culley D."/>
            <person name="Daum C."/>
            <person name="Ezra D."/>
            <person name="Gonzalez J."/>
            <person name="Henrissat B."/>
            <person name="Kuo A."/>
            <person name="Liang C."/>
            <person name="Lipzen A."/>
            <person name="Lutzoni F."/>
            <person name="Magnuson J."/>
            <person name="Mondo S."/>
            <person name="Nolan M."/>
            <person name="Ohm R."/>
            <person name="Pangilinan J."/>
            <person name="Park H.-J."/>
            <person name="Ramirez L."/>
            <person name="Alfaro M."/>
            <person name="Sun H."/>
            <person name="Tritt A."/>
            <person name="Yoshinaga Y."/>
            <person name="Zwiers L.-H."/>
            <person name="Turgeon B."/>
            <person name="Goodwin S."/>
            <person name="Spatafora J."/>
            <person name="Crous P."/>
            <person name="Grigoriev I."/>
        </authorList>
    </citation>
    <scope>NUCLEOTIDE SEQUENCE</scope>
    <source>
        <strain evidence="1">CBS 130266</strain>
    </source>
</reference>
<proteinExistence type="predicted"/>
<gene>
    <name evidence="1" type="ORF">EJ08DRAFT_647781</name>
</gene>
<dbReference type="EMBL" id="MU007023">
    <property type="protein sequence ID" value="KAF2433053.1"/>
    <property type="molecule type" value="Genomic_DNA"/>
</dbReference>
<organism evidence="1 2">
    <name type="scientific">Tothia fuscella</name>
    <dbReference type="NCBI Taxonomy" id="1048955"/>
    <lineage>
        <taxon>Eukaryota</taxon>
        <taxon>Fungi</taxon>
        <taxon>Dikarya</taxon>
        <taxon>Ascomycota</taxon>
        <taxon>Pezizomycotina</taxon>
        <taxon>Dothideomycetes</taxon>
        <taxon>Pleosporomycetidae</taxon>
        <taxon>Venturiales</taxon>
        <taxon>Cylindrosympodiaceae</taxon>
        <taxon>Tothia</taxon>
    </lineage>
</organism>
<accession>A0A9P4NXE4</accession>
<name>A0A9P4NXE4_9PEZI</name>
<evidence type="ECO:0000313" key="2">
    <source>
        <dbReference type="Proteomes" id="UP000800235"/>
    </source>
</evidence>
<dbReference type="AlphaFoldDB" id="A0A9P4NXE4"/>